<sequence>ERGADRHRRTGTAGVGLARWSAQEAFSARAQPVAGAPYHVSRTATERRGGGAGAAFLPCAPAAAQGAGGRPNGSWRRCRRSHRVRRARPHPCRAGRVLPWPPHRAGQGRLAPARHDPEQGCAAGRAGTSGNAGAIVRAAAPGDQRPRVASVPWRAVGASRYLYVPRPL</sequence>
<feature type="compositionally biased region" description="Basic residues" evidence="1">
    <location>
        <begin position="76"/>
        <end position="93"/>
    </location>
</feature>
<organism evidence="2">
    <name type="scientific">uncultured Sphingomonas sp</name>
    <dbReference type="NCBI Taxonomy" id="158754"/>
    <lineage>
        <taxon>Bacteria</taxon>
        <taxon>Pseudomonadati</taxon>
        <taxon>Pseudomonadota</taxon>
        <taxon>Alphaproteobacteria</taxon>
        <taxon>Sphingomonadales</taxon>
        <taxon>Sphingomonadaceae</taxon>
        <taxon>Sphingomonas</taxon>
        <taxon>environmental samples</taxon>
    </lineage>
</organism>
<dbReference type="AlphaFoldDB" id="A0A6J4SKP1"/>
<feature type="region of interest" description="Disordered" evidence="1">
    <location>
        <begin position="63"/>
        <end position="129"/>
    </location>
</feature>
<protein>
    <submittedName>
        <fullName evidence="2">Uncharacterized protein</fullName>
    </submittedName>
</protein>
<feature type="non-terminal residue" evidence="2">
    <location>
        <position position="1"/>
    </location>
</feature>
<gene>
    <name evidence="2" type="ORF">AVDCRST_MAG44-784</name>
</gene>
<reference evidence="2" key="1">
    <citation type="submission" date="2020-02" db="EMBL/GenBank/DDBJ databases">
        <authorList>
            <person name="Meier V. D."/>
        </authorList>
    </citation>
    <scope>NUCLEOTIDE SEQUENCE</scope>
    <source>
        <strain evidence="2">AVDCRST_MAG44</strain>
    </source>
</reference>
<feature type="non-terminal residue" evidence="2">
    <location>
        <position position="168"/>
    </location>
</feature>
<evidence type="ECO:0000313" key="2">
    <source>
        <dbReference type="EMBL" id="CAA9501212.1"/>
    </source>
</evidence>
<accession>A0A6J4SKP1</accession>
<dbReference type="EMBL" id="CADCVY010000060">
    <property type="protein sequence ID" value="CAA9501212.1"/>
    <property type="molecule type" value="Genomic_DNA"/>
</dbReference>
<name>A0A6J4SKP1_9SPHN</name>
<evidence type="ECO:0000256" key="1">
    <source>
        <dbReference type="SAM" id="MobiDB-lite"/>
    </source>
</evidence>
<proteinExistence type="predicted"/>